<protein>
    <recommendedName>
        <fullName evidence="3">ferric-chelate reductase (NADPH)</fullName>
        <ecNumber evidence="3">1.16.1.9</ecNumber>
    </recommendedName>
</protein>
<keyword evidence="6 15" id="KW-0812">Transmembrane</keyword>
<evidence type="ECO:0000256" key="8">
    <source>
        <dbReference type="ARBA" id="ARBA00022989"/>
    </source>
</evidence>
<feature type="transmembrane region" description="Helical" evidence="15">
    <location>
        <begin position="255"/>
        <end position="276"/>
    </location>
</feature>
<keyword evidence="7" id="KW-0249">Electron transport</keyword>
<dbReference type="InterPro" id="IPR013112">
    <property type="entry name" value="FAD-bd_8"/>
</dbReference>
<keyword evidence="18" id="KW-1185">Reference proteome</keyword>
<feature type="compositionally biased region" description="Basic and acidic residues" evidence="14">
    <location>
        <begin position="849"/>
        <end position="859"/>
    </location>
</feature>
<comment type="subcellular location">
    <subcellularLocation>
        <location evidence="1">Cell membrane</location>
        <topology evidence="1">Multi-pass membrane protein</topology>
    </subcellularLocation>
</comment>
<dbReference type="Gene3D" id="3.40.50.80">
    <property type="entry name" value="Nucleotide-binding domain of ferredoxin-NADP reductase (FNR) module"/>
    <property type="match status" value="1"/>
</dbReference>
<feature type="transmembrane region" description="Helical" evidence="15">
    <location>
        <begin position="192"/>
        <end position="210"/>
    </location>
</feature>
<dbReference type="GO" id="GO:0005886">
    <property type="term" value="C:plasma membrane"/>
    <property type="evidence" value="ECO:0007669"/>
    <property type="project" value="UniProtKB-SubCell"/>
</dbReference>
<dbReference type="Pfam" id="PF08030">
    <property type="entry name" value="NAD_binding_6"/>
    <property type="match status" value="1"/>
</dbReference>
<gene>
    <name evidence="17" type="ORF">B0F90DRAFT_1808149</name>
</gene>
<dbReference type="EC" id="1.16.1.9" evidence="3"/>
<evidence type="ECO:0000256" key="9">
    <source>
        <dbReference type="ARBA" id="ARBA00023002"/>
    </source>
</evidence>
<dbReference type="PROSITE" id="PS51384">
    <property type="entry name" value="FAD_FR"/>
    <property type="match status" value="1"/>
</dbReference>
<keyword evidence="11 15" id="KW-0472">Membrane</keyword>
<evidence type="ECO:0000256" key="10">
    <source>
        <dbReference type="ARBA" id="ARBA00023065"/>
    </source>
</evidence>
<feature type="region of interest" description="Disordered" evidence="14">
    <location>
        <begin position="822"/>
        <end position="859"/>
    </location>
</feature>
<dbReference type="PANTHER" id="PTHR32361">
    <property type="entry name" value="FERRIC/CUPRIC REDUCTASE TRANSMEMBRANE COMPONENT"/>
    <property type="match status" value="1"/>
</dbReference>
<dbReference type="SFLD" id="SFLDS00052">
    <property type="entry name" value="Ferric_Reductase_Domain"/>
    <property type="match status" value="2"/>
</dbReference>
<keyword evidence="10" id="KW-0406">Ion transport</keyword>
<feature type="transmembrane region" description="Helical" evidence="15">
    <location>
        <begin position="170"/>
        <end position="186"/>
    </location>
</feature>
<reference evidence="17" key="1">
    <citation type="journal article" date="2022" name="New Phytol.">
        <title>Evolutionary transition to the ectomycorrhizal habit in the genomes of a hyperdiverse lineage of mushroom-forming fungi.</title>
        <authorList>
            <person name="Looney B."/>
            <person name="Miyauchi S."/>
            <person name="Morin E."/>
            <person name="Drula E."/>
            <person name="Courty P.E."/>
            <person name="Kohler A."/>
            <person name="Kuo A."/>
            <person name="LaButti K."/>
            <person name="Pangilinan J."/>
            <person name="Lipzen A."/>
            <person name="Riley R."/>
            <person name="Andreopoulos W."/>
            <person name="He G."/>
            <person name="Johnson J."/>
            <person name="Nolan M."/>
            <person name="Tritt A."/>
            <person name="Barry K.W."/>
            <person name="Grigoriev I.V."/>
            <person name="Nagy L.G."/>
            <person name="Hibbett D."/>
            <person name="Henrissat B."/>
            <person name="Matheny P.B."/>
            <person name="Labbe J."/>
            <person name="Martin F.M."/>
        </authorList>
    </citation>
    <scope>NUCLEOTIDE SEQUENCE</scope>
    <source>
        <strain evidence="17">BPL690</strain>
    </source>
</reference>
<keyword evidence="9" id="KW-0560">Oxidoreductase</keyword>
<evidence type="ECO:0000313" key="18">
    <source>
        <dbReference type="Proteomes" id="UP001203297"/>
    </source>
</evidence>
<dbReference type="AlphaFoldDB" id="A0AAD4QS04"/>
<sequence length="970" mass="107898">MSVSPSPSQQYPNPTTPAFADDVDWFMAYLKIHALSQPSMRYAYAFWLAIGLVTLTITVLHSFDLRSGTFGAHWSKWSLRRRTWRKKHSLDRARKAGQPHKQPVPLPSNAQLLCFFSLATACLAATFVGPDYIAPANRFWVFRRSAAPDVTAYKPQYTIQKAWWSSGGRAGLMSFALFPLCLLFALKRPPFAIFAISFLTNIHFDKLIWLHRWTGRLIWAMAALHVALWSVQLANDTRNGTGKVAYVYAWQYPRFIYAWTAFGLLTLLTLLSLGPIRHKHYEIFYALHVILVPATIVMSALHYPPLWWWCWLSLLLWGGERTWRATNWIYINGFLSSSVYAPQIASVNQLATRTQGWEMYSISPGIEPDTNPDHGRYAQVLPQPSFHSDSGSQKPPPYHSVHFASSTHSLLPPVPSTFSIPVGYAHAEVLAGRTVRLRLIPPGQVTWAPGQHFLLCIPSVSKFVSHPFTCASVCDEQKPGDDGRAIMFLIRAKNGWTKDLWTTIVGLVADGRRHPAQEAPVGTTLTLPTTGVLLRAWIDGPFGSPTRTNWGLYSTAVIISGGSGVSFGVSILEYLCLCMTGRDGHYLGGNVKRNQVSAVRRIRFIWILRDFAHMQWCASILQRCKSLGPPESLQLDLFVTNFNPSLSHTLGPGDVGSMVTPTVPNTSSFVASSPRYEDTGVYLDQDDFIEAENPDGDYVDLSYYTGEYNESGELGHEEHQLDLTNFDGDNDDQMPGETTLNRALKKEGTIRRALTRKVKGSHIIKRSLQEGHVFGSTKPLNSPAPLGETSHVLPSSFRYLDDAASLSYDNFVRPQLSPRSSRVSILSDAPPTPQAPSPIKIWDTSGYGDRSKEGLQDWKRRSTSSAISQASSMQALIREVSGELKLELGDKEMRDISIMAEFARPGRPKLDLILQDEVGRAGGRIVVACCGPTTLNAVVRKVVAAQIDPSRIKRGDKSGSIELVAEDFAY</sequence>
<dbReference type="Pfam" id="PF01794">
    <property type="entry name" value="Ferric_reduct"/>
    <property type="match status" value="1"/>
</dbReference>
<feature type="domain" description="FAD-binding FR-type" evidence="16">
    <location>
        <begin position="417"/>
        <end position="548"/>
    </location>
</feature>
<comment type="catalytic activity">
    <reaction evidence="13">
        <text>2 a Fe(II)-siderophore + NADP(+) + H(+) = 2 a Fe(III)-siderophore + NADPH</text>
        <dbReference type="Rhea" id="RHEA:28795"/>
        <dbReference type="Rhea" id="RHEA-COMP:11342"/>
        <dbReference type="Rhea" id="RHEA-COMP:11344"/>
        <dbReference type="ChEBI" id="CHEBI:15378"/>
        <dbReference type="ChEBI" id="CHEBI:29033"/>
        <dbReference type="ChEBI" id="CHEBI:29034"/>
        <dbReference type="ChEBI" id="CHEBI:57783"/>
        <dbReference type="ChEBI" id="CHEBI:58349"/>
        <dbReference type="EC" id="1.16.1.9"/>
    </reaction>
</comment>
<evidence type="ECO:0000256" key="14">
    <source>
        <dbReference type="SAM" id="MobiDB-lite"/>
    </source>
</evidence>
<evidence type="ECO:0000259" key="16">
    <source>
        <dbReference type="PROSITE" id="PS51384"/>
    </source>
</evidence>
<dbReference type="InterPro" id="IPR013121">
    <property type="entry name" value="Fe_red_NAD-bd_6"/>
</dbReference>
<keyword evidence="12" id="KW-0325">Glycoprotein</keyword>
<feature type="transmembrane region" description="Helical" evidence="15">
    <location>
        <begin position="217"/>
        <end position="235"/>
    </location>
</feature>
<dbReference type="Pfam" id="PF08022">
    <property type="entry name" value="FAD_binding_8"/>
    <property type="match status" value="1"/>
</dbReference>
<evidence type="ECO:0000256" key="15">
    <source>
        <dbReference type="SAM" id="Phobius"/>
    </source>
</evidence>
<evidence type="ECO:0000256" key="5">
    <source>
        <dbReference type="ARBA" id="ARBA00022475"/>
    </source>
</evidence>
<evidence type="ECO:0000256" key="1">
    <source>
        <dbReference type="ARBA" id="ARBA00004651"/>
    </source>
</evidence>
<proteinExistence type="inferred from homology"/>
<evidence type="ECO:0000256" key="6">
    <source>
        <dbReference type="ARBA" id="ARBA00022692"/>
    </source>
</evidence>
<comment type="similarity">
    <text evidence="2">Belongs to the ferric reductase (FRE) family.</text>
</comment>
<evidence type="ECO:0000256" key="3">
    <source>
        <dbReference type="ARBA" id="ARBA00012668"/>
    </source>
</evidence>
<name>A0AAD4QS04_9AGAM</name>
<dbReference type="PANTHER" id="PTHR32361:SF9">
    <property type="entry name" value="FERRIC REDUCTASE TRANSMEMBRANE COMPONENT 3-RELATED"/>
    <property type="match status" value="1"/>
</dbReference>
<organism evidence="17 18">
    <name type="scientific">Multifurca ochricompacta</name>
    <dbReference type="NCBI Taxonomy" id="376703"/>
    <lineage>
        <taxon>Eukaryota</taxon>
        <taxon>Fungi</taxon>
        <taxon>Dikarya</taxon>
        <taxon>Basidiomycota</taxon>
        <taxon>Agaricomycotina</taxon>
        <taxon>Agaricomycetes</taxon>
        <taxon>Russulales</taxon>
        <taxon>Russulaceae</taxon>
        <taxon>Multifurca</taxon>
    </lineage>
</organism>
<dbReference type="GO" id="GO:0006826">
    <property type="term" value="P:iron ion transport"/>
    <property type="evidence" value="ECO:0007669"/>
    <property type="project" value="TreeGrafter"/>
</dbReference>
<keyword evidence="4" id="KW-0813">Transport</keyword>
<dbReference type="InterPro" id="IPR017938">
    <property type="entry name" value="Riboflavin_synthase-like_b-brl"/>
</dbReference>
<feature type="transmembrane region" description="Helical" evidence="15">
    <location>
        <begin position="42"/>
        <end position="63"/>
    </location>
</feature>
<evidence type="ECO:0000256" key="13">
    <source>
        <dbReference type="ARBA" id="ARBA00048483"/>
    </source>
</evidence>
<evidence type="ECO:0000256" key="12">
    <source>
        <dbReference type="ARBA" id="ARBA00023180"/>
    </source>
</evidence>
<dbReference type="GO" id="GO:0052851">
    <property type="term" value="F:ferric-chelate reductase (NADPH) activity"/>
    <property type="evidence" value="ECO:0007669"/>
    <property type="project" value="UniProtKB-EC"/>
</dbReference>
<evidence type="ECO:0000256" key="2">
    <source>
        <dbReference type="ARBA" id="ARBA00006278"/>
    </source>
</evidence>
<dbReference type="InterPro" id="IPR013130">
    <property type="entry name" value="Fe3_Rdtase_TM_dom"/>
</dbReference>
<dbReference type="GO" id="GO:0006879">
    <property type="term" value="P:intracellular iron ion homeostasis"/>
    <property type="evidence" value="ECO:0007669"/>
    <property type="project" value="TreeGrafter"/>
</dbReference>
<dbReference type="GO" id="GO:0015677">
    <property type="term" value="P:copper ion import"/>
    <property type="evidence" value="ECO:0007669"/>
    <property type="project" value="TreeGrafter"/>
</dbReference>
<dbReference type="CDD" id="cd06186">
    <property type="entry name" value="NOX_Duox_like_FAD_NADP"/>
    <property type="match status" value="1"/>
</dbReference>
<dbReference type="InterPro" id="IPR051410">
    <property type="entry name" value="Ferric/Cupric_Reductase"/>
</dbReference>
<keyword evidence="8 15" id="KW-1133">Transmembrane helix</keyword>
<dbReference type="EMBL" id="WTXG01000003">
    <property type="protein sequence ID" value="KAI0306451.1"/>
    <property type="molecule type" value="Genomic_DNA"/>
</dbReference>
<feature type="transmembrane region" description="Helical" evidence="15">
    <location>
        <begin position="283"/>
        <end position="300"/>
    </location>
</feature>
<keyword evidence="5" id="KW-1003">Cell membrane</keyword>
<comment type="caution">
    <text evidence="17">The sequence shown here is derived from an EMBL/GenBank/DDBJ whole genome shotgun (WGS) entry which is preliminary data.</text>
</comment>
<accession>A0AAD4QS04</accession>
<dbReference type="InterPro" id="IPR039261">
    <property type="entry name" value="FNR_nucleotide-bd"/>
</dbReference>
<feature type="transmembrane region" description="Helical" evidence="15">
    <location>
        <begin position="110"/>
        <end position="134"/>
    </location>
</feature>
<evidence type="ECO:0000256" key="11">
    <source>
        <dbReference type="ARBA" id="ARBA00023136"/>
    </source>
</evidence>
<dbReference type="SUPFAM" id="SSF63380">
    <property type="entry name" value="Riboflavin synthase domain-like"/>
    <property type="match status" value="1"/>
</dbReference>
<evidence type="ECO:0000256" key="7">
    <source>
        <dbReference type="ARBA" id="ARBA00022982"/>
    </source>
</evidence>
<evidence type="ECO:0000313" key="17">
    <source>
        <dbReference type="EMBL" id="KAI0306451.1"/>
    </source>
</evidence>
<dbReference type="Proteomes" id="UP001203297">
    <property type="component" value="Unassembled WGS sequence"/>
</dbReference>
<evidence type="ECO:0000256" key="4">
    <source>
        <dbReference type="ARBA" id="ARBA00022448"/>
    </source>
</evidence>
<dbReference type="InterPro" id="IPR017927">
    <property type="entry name" value="FAD-bd_FR_type"/>
</dbReference>